<name>A0A419SIJ6_9BACL</name>
<proteinExistence type="predicted"/>
<organism evidence="1 2">
    <name type="scientific">Ammoniphilus oxalaticus</name>
    <dbReference type="NCBI Taxonomy" id="66863"/>
    <lineage>
        <taxon>Bacteria</taxon>
        <taxon>Bacillati</taxon>
        <taxon>Bacillota</taxon>
        <taxon>Bacilli</taxon>
        <taxon>Bacillales</taxon>
        <taxon>Paenibacillaceae</taxon>
        <taxon>Aneurinibacillus group</taxon>
        <taxon>Ammoniphilus</taxon>
    </lineage>
</organism>
<protein>
    <submittedName>
        <fullName evidence="1">Glutamate decarboxylase</fullName>
    </submittedName>
</protein>
<sequence length="61" mass="7032">MWTVIFIAHSKRMAEAIQTKLTAEGFLINIRQAKGSKQQFEILVPESELDEIQEILNTMIQ</sequence>
<keyword evidence="2" id="KW-1185">Reference proteome</keyword>
<accession>A0A419SIJ6</accession>
<comment type="caution">
    <text evidence="1">The sequence shown here is derived from an EMBL/GenBank/DDBJ whole genome shotgun (WGS) entry which is preliminary data.</text>
</comment>
<evidence type="ECO:0000313" key="2">
    <source>
        <dbReference type="Proteomes" id="UP000284219"/>
    </source>
</evidence>
<dbReference type="AlphaFoldDB" id="A0A419SIJ6"/>
<evidence type="ECO:0000313" key="1">
    <source>
        <dbReference type="EMBL" id="RKD23779.1"/>
    </source>
</evidence>
<dbReference type="Proteomes" id="UP000284219">
    <property type="component" value="Unassembled WGS sequence"/>
</dbReference>
<gene>
    <name evidence="1" type="ORF">BEP19_04945</name>
</gene>
<dbReference type="RefSeq" id="WP_120189007.1">
    <property type="nucleotide sequence ID" value="NZ_MCHY01000008.1"/>
</dbReference>
<reference evidence="1 2" key="1">
    <citation type="submission" date="2016-08" db="EMBL/GenBank/DDBJ databases">
        <title>Novel Firmicute Genomes.</title>
        <authorList>
            <person name="Poppleton D.I."/>
            <person name="Gribaldo S."/>
        </authorList>
    </citation>
    <scope>NUCLEOTIDE SEQUENCE [LARGE SCALE GENOMIC DNA]</scope>
    <source>
        <strain evidence="1 2">RAOx-1</strain>
    </source>
</reference>
<dbReference type="OrthoDB" id="1684603at2"/>
<dbReference type="EMBL" id="MCHY01000008">
    <property type="protein sequence ID" value="RKD23779.1"/>
    <property type="molecule type" value="Genomic_DNA"/>
</dbReference>